<dbReference type="PANTHER" id="PTHR11085">
    <property type="entry name" value="NAD-DEPENDENT PROTEIN DEACYLASE SIRTUIN-5, MITOCHONDRIAL-RELATED"/>
    <property type="match status" value="1"/>
</dbReference>
<evidence type="ECO:0000256" key="4">
    <source>
        <dbReference type="PROSITE-ProRule" id="PRU00236"/>
    </source>
</evidence>
<keyword evidence="2 3" id="KW-0520">NAD</keyword>
<dbReference type="EMBL" id="REFR01000014">
    <property type="protein sequence ID" value="RMB02754.1"/>
    <property type="molecule type" value="Genomic_DNA"/>
</dbReference>
<feature type="binding site" evidence="3 4">
    <location>
        <position position="119"/>
    </location>
    <ligand>
        <name>Zn(2+)</name>
        <dbReference type="ChEBI" id="CHEBI:29105"/>
    </ligand>
</feature>
<name>A0A3M0BYR9_9PROT</name>
<feature type="binding site" evidence="3">
    <location>
        <begin position="11"/>
        <end position="30"/>
    </location>
    <ligand>
        <name>NAD(+)</name>
        <dbReference type="ChEBI" id="CHEBI:57540"/>
    </ligand>
</feature>
<dbReference type="EC" id="2.3.1.286" evidence="3"/>
<comment type="similarity">
    <text evidence="3">Belongs to the sirtuin family. Class III subfamily.</text>
</comment>
<accession>A0A3M0BYR9</accession>
<organism evidence="6 7">
    <name type="scientific">Eilatimonas milleporae</name>
    <dbReference type="NCBI Taxonomy" id="911205"/>
    <lineage>
        <taxon>Bacteria</taxon>
        <taxon>Pseudomonadati</taxon>
        <taxon>Pseudomonadota</taxon>
        <taxon>Alphaproteobacteria</taxon>
        <taxon>Kordiimonadales</taxon>
        <taxon>Kordiimonadaceae</taxon>
        <taxon>Eilatimonas</taxon>
    </lineage>
</organism>
<feature type="binding site" evidence="3">
    <location>
        <begin position="201"/>
        <end position="203"/>
    </location>
    <ligand>
        <name>NAD(+)</name>
        <dbReference type="ChEBI" id="CHEBI:57540"/>
    </ligand>
</feature>
<dbReference type="Gene3D" id="3.40.50.1220">
    <property type="entry name" value="TPP-binding domain"/>
    <property type="match status" value="1"/>
</dbReference>
<proteinExistence type="inferred from homology"/>
<dbReference type="GO" id="GO:0036054">
    <property type="term" value="F:protein-malonyllysine demalonylase activity"/>
    <property type="evidence" value="ECO:0007669"/>
    <property type="project" value="InterPro"/>
</dbReference>
<evidence type="ECO:0000256" key="1">
    <source>
        <dbReference type="ARBA" id="ARBA00022679"/>
    </source>
</evidence>
<dbReference type="GO" id="GO:0005737">
    <property type="term" value="C:cytoplasm"/>
    <property type="evidence" value="ECO:0007669"/>
    <property type="project" value="UniProtKB-SubCell"/>
</dbReference>
<feature type="binding site" evidence="3">
    <location>
        <position position="219"/>
    </location>
    <ligand>
        <name>NAD(+)</name>
        <dbReference type="ChEBI" id="CHEBI:57540"/>
    </ligand>
</feature>
<feature type="binding site" evidence="3">
    <location>
        <position position="55"/>
    </location>
    <ligand>
        <name>substrate</name>
    </ligand>
</feature>
<dbReference type="FunCoup" id="A0A3M0BYR9">
    <property type="interactions" value="414"/>
</dbReference>
<dbReference type="InterPro" id="IPR050134">
    <property type="entry name" value="NAD-dep_sirtuin_deacylases"/>
</dbReference>
<gene>
    <name evidence="3" type="primary">cobB</name>
    <name evidence="6" type="ORF">BXY39_3106</name>
</gene>
<dbReference type="SUPFAM" id="SSF52467">
    <property type="entry name" value="DHS-like NAD/FAD-binding domain"/>
    <property type="match status" value="1"/>
</dbReference>
<dbReference type="GO" id="GO:0017136">
    <property type="term" value="F:histone deacetylase activity, NAD-dependent"/>
    <property type="evidence" value="ECO:0007669"/>
    <property type="project" value="TreeGrafter"/>
</dbReference>
<feature type="binding site" evidence="3 4">
    <location>
        <position position="116"/>
    </location>
    <ligand>
        <name>Zn(2+)</name>
        <dbReference type="ChEBI" id="CHEBI:29105"/>
    </ligand>
</feature>
<dbReference type="GO" id="GO:0036055">
    <property type="term" value="F:protein-succinyllysine desuccinylase activity"/>
    <property type="evidence" value="ECO:0007669"/>
    <property type="project" value="UniProtKB-UniRule"/>
</dbReference>
<keyword evidence="3 4" id="KW-0862">Zinc</keyword>
<feature type="binding site" evidence="3">
    <location>
        <begin position="174"/>
        <end position="176"/>
    </location>
    <ligand>
        <name>NAD(+)</name>
        <dbReference type="ChEBI" id="CHEBI:57540"/>
    </ligand>
</feature>
<dbReference type="InterPro" id="IPR027546">
    <property type="entry name" value="Sirtuin_class_III"/>
</dbReference>
<dbReference type="InterPro" id="IPR026591">
    <property type="entry name" value="Sirtuin_cat_small_dom_sf"/>
</dbReference>
<dbReference type="InParanoid" id="A0A3M0BYR9"/>
<reference evidence="6 7" key="1">
    <citation type="submission" date="2018-10" db="EMBL/GenBank/DDBJ databases">
        <title>Genomic Encyclopedia of Archaeal and Bacterial Type Strains, Phase II (KMG-II): from individual species to whole genera.</title>
        <authorList>
            <person name="Goeker M."/>
        </authorList>
    </citation>
    <scope>NUCLEOTIDE SEQUENCE [LARGE SCALE GENOMIC DNA]</scope>
    <source>
        <strain evidence="6 7">DSM 25217</strain>
    </source>
</reference>
<comment type="subcellular location">
    <subcellularLocation>
        <location evidence="3">Cytoplasm</location>
    </subcellularLocation>
</comment>
<dbReference type="OrthoDB" id="9800582at2"/>
<feature type="binding site" evidence="3">
    <location>
        <position position="58"/>
    </location>
    <ligand>
        <name>substrate</name>
    </ligand>
</feature>
<dbReference type="GO" id="GO:0008270">
    <property type="term" value="F:zinc ion binding"/>
    <property type="evidence" value="ECO:0007669"/>
    <property type="project" value="UniProtKB-UniRule"/>
</dbReference>
<dbReference type="AlphaFoldDB" id="A0A3M0BYR9"/>
<evidence type="ECO:0000256" key="3">
    <source>
        <dbReference type="HAMAP-Rule" id="MF_01121"/>
    </source>
</evidence>
<evidence type="ECO:0000313" key="6">
    <source>
        <dbReference type="EMBL" id="RMB02754.1"/>
    </source>
</evidence>
<comment type="catalytic activity">
    <reaction evidence="3">
        <text>N(6)-succinyl-L-lysyl-[protein] + NAD(+) + H2O = 2''-O-succinyl-ADP-D-ribose + nicotinamide + L-lysyl-[protein]</text>
        <dbReference type="Rhea" id="RHEA:47668"/>
        <dbReference type="Rhea" id="RHEA-COMP:9752"/>
        <dbReference type="Rhea" id="RHEA-COMP:11877"/>
        <dbReference type="ChEBI" id="CHEBI:15377"/>
        <dbReference type="ChEBI" id="CHEBI:17154"/>
        <dbReference type="ChEBI" id="CHEBI:29969"/>
        <dbReference type="ChEBI" id="CHEBI:57540"/>
        <dbReference type="ChEBI" id="CHEBI:87830"/>
        <dbReference type="ChEBI" id="CHEBI:87832"/>
    </reaction>
</comment>
<sequence>MRHQNIVILTGAGISAESGLSTFREEGGLWDRHRIEDVATPEGFVRDPDLVHEFYSTRRRQLKTASPNPAHIALGRLQREHGGQVSIVTQNVDDLHERGGASDVIHMHGELKKLRCGACHRVHVWDGVCATDTPCPACHAKALRPHVVWFGEMPFDMDRIMALLADCDLFMSIGTSGQVYPAAGFVSEVRQIGHAHTVEINLEPSDGASLFAERRHGPAGTLVPAYVEEILKGEPS</sequence>
<keyword evidence="1" id="KW-0808">Transferase</keyword>
<comment type="function">
    <text evidence="3">NAD-dependent lysine deacetylase and desuccinylase that specifically removes acetyl and succinyl groups on target proteins. Modulates the activities of several proteins which are inactive in their acylated form.</text>
</comment>
<dbReference type="PANTHER" id="PTHR11085:SF4">
    <property type="entry name" value="NAD-DEPENDENT PROTEIN DEACYLASE"/>
    <property type="match status" value="1"/>
</dbReference>
<dbReference type="InterPro" id="IPR003000">
    <property type="entry name" value="Sirtuin"/>
</dbReference>
<evidence type="ECO:0000259" key="5">
    <source>
        <dbReference type="PROSITE" id="PS50305"/>
    </source>
</evidence>
<keyword evidence="7" id="KW-1185">Reference proteome</keyword>
<comment type="caution">
    <text evidence="6">The sequence shown here is derived from an EMBL/GenBank/DDBJ whole genome shotgun (WGS) entry which is preliminary data.</text>
</comment>
<feature type="binding site" evidence="3 4">
    <location>
        <position position="135"/>
    </location>
    <ligand>
        <name>Zn(2+)</name>
        <dbReference type="ChEBI" id="CHEBI:29105"/>
    </ligand>
</feature>
<evidence type="ECO:0000256" key="2">
    <source>
        <dbReference type="ARBA" id="ARBA00023027"/>
    </source>
</evidence>
<feature type="active site" description="Proton acceptor" evidence="3 4">
    <location>
        <position position="108"/>
    </location>
</feature>
<dbReference type="GO" id="GO:0070403">
    <property type="term" value="F:NAD+ binding"/>
    <property type="evidence" value="ECO:0007669"/>
    <property type="project" value="UniProtKB-UniRule"/>
</dbReference>
<keyword evidence="3 4" id="KW-0479">Metal-binding</keyword>
<protein>
    <recommendedName>
        <fullName evidence="3">NAD-dependent protein deacylase</fullName>
        <ecNumber evidence="3">2.3.1.286</ecNumber>
    </recommendedName>
    <alternativeName>
        <fullName evidence="3">Regulatory protein SIR2 homolog</fullName>
    </alternativeName>
</protein>
<dbReference type="PROSITE" id="PS50305">
    <property type="entry name" value="SIRTUIN"/>
    <property type="match status" value="1"/>
</dbReference>
<evidence type="ECO:0000313" key="7">
    <source>
        <dbReference type="Proteomes" id="UP000271227"/>
    </source>
</evidence>
<dbReference type="Gene3D" id="3.30.1600.10">
    <property type="entry name" value="SIR2/SIRT2 'Small Domain"/>
    <property type="match status" value="1"/>
</dbReference>
<feature type="binding site" evidence="3">
    <location>
        <begin position="90"/>
        <end position="93"/>
    </location>
    <ligand>
        <name>NAD(+)</name>
        <dbReference type="ChEBI" id="CHEBI:57540"/>
    </ligand>
</feature>
<dbReference type="HAMAP" id="MF_01121">
    <property type="entry name" value="Sirtuin_ClassIII"/>
    <property type="match status" value="1"/>
</dbReference>
<comment type="domain">
    <text evidence="3">2 residues (Tyr-55 and Arg-58) present in a large hydrophobic pocket are probably involved in substrate specificity. They are important for desuccinylation activity, but dispensable for deacetylation activity.</text>
</comment>
<keyword evidence="3" id="KW-0963">Cytoplasm</keyword>
<dbReference type="CDD" id="cd01412">
    <property type="entry name" value="SIRT5_Af1_CobB"/>
    <property type="match status" value="1"/>
</dbReference>
<dbReference type="InterPro" id="IPR029035">
    <property type="entry name" value="DHS-like_NAD/FAD-binding_dom"/>
</dbReference>
<comment type="catalytic activity">
    <reaction evidence="3">
        <text>N(6)-acetyl-L-lysyl-[protein] + NAD(+) + H2O = 2''-O-acetyl-ADP-D-ribose + nicotinamide + L-lysyl-[protein]</text>
        <dbReference type="Rhea" id="RHEA:43636"/>
        <dbReference type="Rhea" id="RHEA-COMP:9752"/>
        <dbReference type="Rhea" id="RHEA-COMP:10731"/>
        <dbReference type="ChEBI" id="CHEBI:15377"/>
        <dbReference type="ChEBI" id="CHEBI:17154"/>
        <dbReference type="ChEBI" id="CHEBI:29969"/>
        <dbReference type="ChEBI" id="CHEBI:57540"/>
        <dbReference type="ChEBI" id="CHEBI:61930"/>
        <dbReference type="ChEBI" id="CHEBI:83767"/>
        <dbReference type="EC" id="2.3.1.286"/>
    </reaction>
</comment>
<dbReference type="Pfam" id="PF02146">
    <property type="entry name" value="SIR2"/>
    <property type="match status" value="1"/>
</dbReference>
<feature type="domain" description="Deacetylase sirtuin-type" evidence="5">
    <location>
        <begin position="1"/>
        <end position="233"/>
    </location>
</feature>
<dbReference type="RefSeq" id="WP_121939755.1">
    <property type="nucleotide sequence ID" value="NZ_REFR01000014.1"/>
</dbReference>
<feature type="binding site" evidence="3 4">
    <location>
        <position position="138"/>
    </location>
    <ligand>
        <name>Zn(2+)</name>
        <dbReference type="ChEBI" id="CHEBI:29105"/>
    </ligand>
</feature>
<comment type="cofactor">
    <cofactor evidence="3">
        <name>Zn(2+)</name>
        <dbReference type="ChEBI" id="CHEBI:29105"/>
    </cofactor>
    <text evidence="3">Binds 1 zinc ion per subunit.</text>
</comment>
<dbReference type="InterPro" id="IPR026590">
    <property type="entry name" value="Ssirtuin_cat_dom"/>
</dbReference>
<dbReference type="Proteomes" id="UP000271227">
    <property type="component" value="Unassembled WGS sequence"/>
</dbReference>